<keyword evidence="2" id="KW-1185">Reference proteome</keyword>
<dbReference type="AlphaFoldDB" id="A0A8X8IZN3"/>
<reference evidence="1" key="1">
    <citation type="journal article" date="2020" name="bioRxiv">
        <title>Hybrid origin of Populus tomentosa Carr. identified through genome sequencing and phylogenomic analysis.</title>
        <authorList>
            <person name="An X."/>
            <person name="Gao K."/>
            <person name="Chen Z."/>
            <person name="Li J."/>
            <person name="Yang X."/>
            <person name="Yang X."/>
            <person name="Zhou J."/>
            <person name="Guo T."/>
            <person name="Zhao T."/>
            <person name="Huang S."/>
            <person name="Miao D."/>
            <person name="Khan W.U."/>
            <person name="Rao P."/>
            <person name="Ye M."/>
            <person name="Lei B."/>
            <person name="Liao W."/>
            <person name="Wang J."/>
            <person name="Ji L."/>
            <person name="Li Y."/>
            <person name="Guo B."/>
            <person name="Mustafa N.S."/>
            <person name="Li S."/>
            <person name="Yun Q."/>
            <person name="Keller S.R."/>
            <person name="Mao J."/>
            <person name="Zhang R."/>
            <person name="Strauss S.H."/>
        </authorList>
    </citation>
    <scope>NUCLEOTIDE SEQUENCE</scope>
    <source>
        <strain evidence="1">GM15</strain>
        <tissue evidence="1">Leaf</tissue>
    </source>
</reference>
<dbReference type="EMBL" id="JAAWWB010000001">
    <property type="protein sequence ID" value="KAG6793264.1"/>
    <property type="molecule type" value="Genomic_DNA"/>
</dbReference>
<proteinExistence type="predicted"/>
<organism evidence="1 2">
    <name type="scientific">Populus tomentosa</name>
    <name type="common">Chinese white poplar</name>
    <dbReference type="NCBI Taxonomy" id="118781"/>
    <lineage>
        <taxon>Eukaryota</taxon>
        <taxon>Viridiplantae</taxon>
        <taxon>Streptophyta</taxon>
        <taxon>Embryophyta</taxon>
        <taxon>Tracheophyta</taxon>
        <taxon>Spermatophyta</taxon>
        <taxon>Magnoliopsida</taxon>
        <taxon>eudicotyledons</taxon>
        <taxon>Gunneridae</taxon>
        <taxon>Pentapetalae</taxon>
        <taxon>rosids</taxon>
        <taxon>fabids</taxon>
        <taxon>Malpighiales</taxon>
        <taxon>Salicaceae</taxon>
        <taxon>Saliceae</taxon>
        <taxon>Populus</taxon>
    </lineage>
</organism>
<gene>
    <name evidence="1" type="ORF">POTOM_002462</name>
</gene>
<protein>
    <submittedName>
        <fullName evidence="1">Uncharacterized protein</fullName>
    </submittedName>
</protein>
<evidence type="ECO:0000313" key="2">
    <source>
        <dbReference type="Proteomes" id="UP000886885"/>
    </source>
</evidence>
<dbReference type="Proteomes" id="UP000886885">
    <property type="component" value="Chromosome 1A"/>
</dbReference>
<accession>A0A8X8IZN3</accession>
<comment type="caution">
    <text evidence="1">The sequence shown here is derived from an EMBL/GenBank/DDBJ whole genome shotgun (WGS) entry which is preliminary data.</text>
</comment>
<name>A0A8X8IZN3_POPTO</name>
<evidence type="ECO:0000313" key="1">
    <source>
        <dbReference type="EMBL" id="KAG6793264.1"/>
    </source>
</evidence>
<sequence length="118" mass="13042">MISDTAVHAGASTYTKLSLKGRFFPPGTESQIHLEKAIEQGCLEEMHKLVQFYFICLKPKFFLVENVKENGCGLGNSTTVLICSIQGLFTRNRQGIFVSLFFRSPSRCSSLVALGSSM</sequence>